<evidence type="ECO:0000313" key="2">
    <source>
        <dbReference type="Proteomes" id="UP000766486"/>
    </source>
</evidence>
<sequence>MYPVPAPLYVRINAQRQVQLRDTRGELSRSCERQMTSELPRVFCAKGAPDEWAKTHDDALGGETAVPGGWRSRGRVRRPTGVWSGLAQSLGLEWGSRRDRQSSEVVGKRDEVE</sequence>
<protein>
    <submittedName>
        <fullName evidence="1">Uncharacterized protein</fullName>
    </submittedName>
</protein>
<gene>
    <name evidence="1" type="ORF">CLO192961_LOCUS206699</name>
</gene>
<accession>A0ABY6U9A0</accession>
<dbReference type="EMBL" id="CABFNS010000764">
    <property type="protein sequence ID" value="VUC27179.1"/>
    <property type="molecule type" value="Genomic_DNA"/>
</dbReference>
<proteinExistence type="predicted"/>
<evidence type="ECO:0000313" key="1">
    <source>
        <dbReference type="EMBL" id="VUC27179.1"/>
    </source>
</evidence>
<keyword evidence="2" id="KW-1185">Reference proteome</keyword>
<name>A0ABY6U9A0_BIOOC</name>
<dbReference type="Proteomes" id="UP000766486">
    <property type="component" value="Unassembled WGS sequence"/>
</dbReference>
<comment type="caution">
    <text evidence="1">The sequence shown here is derived from an EMBL/GenBank/DDBJ whole genome shotgun (WGS) entry which is preliminary data.</text>
</comment>
<reference evidence="1 2" key="1">
    <citation type="submission" date="2019-06" db="EMBL/GenBank/DDBJ databases">
        <authorList>
            <person name="Broberg M."/>
        </authorList>
    </citation>
    <scope>NUCLEOTIDE SEQUENCE [LARGE SCALE GENOMIC DNA]</scope>
</reference>
<organism evidence="1 2">
    <name type="scientific">Bionectria ochroleuca</name>
    <name type="common">Gliocladium roseum</name>
    <dbReference type="NCBI Taxonomy" id="29856"/>
    <lineage>
        <taxon>Eukaryota</taxon>
        <taxon>Fungi</taxon>
        <taxon>Dikarya</taxon>
        <taxon>Ascomycota</taxon>
        <taxon>Pezizomycotina</taxon>
        <taxon>Sordariomycetes</taxon>
        <taxon>Hypocreomycetidae</taxon>
        <taxon>Hypocreales</taxon>
        <taxon>Bionectriaceae</taxon>
        <taxon>Clonostachys</taxon>
    </lineage>
</organism>